<dbReference type="InterPro" id="IPR013882">
    <property type="entry name" value="Ctp1_C"/>
</dbReference>
<dbReference type="PANTHER" id="PTHR15107:SF0">
    <property type="entry name" value="DNA ENDONUCLEASE ACTIVATOR CTP1 C-TERMINAL DOMAIN-CONTAINING PROTEIN"/>
    <property type="match status" value="1"/>
</dbReference>
<comment type="subcellular location">
    <subcellularLocation>
        <location evidence="1">Nucleus</location>
    </subcellularLocation>
</comment>
<feature type="region of interest" description="Disordered" evidence="5">
    <location>
        <begin position="510"/>
        <end position="531"/>
    </location>
</feature>
<proteinExistence type="predicted"/>
<dbReference type="Pfam" id="PF08573">
    <property type="entry name" value="SAE2"/>
    <property type="match status" value="1"/>
</dbReference>
<dbReference type="InterPro" id="IPR033316">
    <property type="entry name" value="RBBP8-like"/>
</dbReference>
<protein>
    <recommendedName>
        <fullName evidence="6">DNA endonuclease activator Ctp1 C-terminal domain-containing protein</fullName>
    </recommendedName>
</protein>
<keyword evidence="4" id="KW-0175">Coiled coil</keyword>
<organism evidence="7 8">
    <name type="scientific">Gryllus longicercus</name>
    <dbReference type="NCBI Taxonomy" id="2509291"/>
    <lineage>
        <taxon>Eukaryota</taxon>
        <taxon>Metazoa</taxon>
        <taxon>Ecdysozoa</taxon>
        <taxon>Arthropoda</taxon>
        <taxon>Hexapoda</taxon>
        <taxon>Insecta</taxon>
        <taxon>Pterygota</taxon>
        <taxon>Neoptera</taxon>
        <taxon>Polyneoptera</taxon>
        <taxon>Orthoptera</taxon>
        <taxon>Ensifera</taxon>
        <taxon>Gryllidea</taxon>
        <taxon>Grylloidea</taxon>
        <taxon>Gryllidae</taxon>
        <taxon>Gryllinae</taxon>
        <taxon>Gryllus</taxon>
    </lineage>
</organism>
<evidence type="ECO:0000256" key="1">
    <source>
        <dbReference type="ARBA" id="ARBA00004123"/>
    </source>
</evidence>
<keyword evidence="2" id="KW-0227">DNA damage</keyword>
<dbReference type="AlphaFoldDB" id="A0AAN9Z0Z4"/>
<dbReference type="GO" id="GO:0003684">
    <property type="term" value="F:damaged DNA binding"/>
    <property type="evidence" value="ECO:0007669"/>
    <property type="project" value="TreeGrafter"/>
</dbReference>
<dbReference type="GO" id="GO:0010792">
    <property type="term" value="P:DNA double-strand break processing involved in repair via single-strand annealing"/>
    <property type="evidence" value="ECO:0007669"/>
    <property type="project" value="TreeGrafter"/>
</dbReference>
<evidence type="ECO:0000256" key="3">
    <source>
        <dbReference type="ARBA" id="ARBA00023242"/>
    </source>
</evidence>
<keyword evidence="8" id="KW-1185">Reference proteome</keyword>
<dbReference type="GO" id="GO:0005634">
    <property type="term" value="C:nucleus"/>
    <property type="evidence" value="ECO:0007669"/>
    <property type="project" value="UniProtKB-SubCell"/>
</dbReference>
<feature type="region of interest" description="Disordered" evidence="5">
    <location>
        <begin position="245"/>
        <end position="271"/>
    </location>
</feature>
<reference evidence="7 8" key="1">
    <citation type="submission" date="2024-03" db="EMBL/GenBank/DDBJ databases">
        <title>The genome assembly and annotation of the cricket Gryllus longicercus Weissman &amp; Gray.</title>
        <authorList>
            <person name="Szrajer S."/>
            <person name="Gray D."/>
            <person name="Ylla G."/>
        </authorList>
    </citation>
    <scope>NUCLEOTIDE SEQUENCE [LARGE SCALE GENOMIC DNA]</scope>
    <source>
        <strain evidence="7">DAG 2021-001</strain>
        <tissue evidence="7">Whole body minus gut</tissue>
    </source>
</reference>
<sequence length="559" mass="62910">MVTAFNAAKQDLDATKQKLENKEEELRNVKECAKCSTLQKELAVMKKKQVVNESRIKSIAKILSRCDPETQDSLPSDADSDTDSDQSTVTKAYNLVSQMLGCDPLPSVPCEESRKVKTTRKLFKKKSPFRKPLSFRSHLRKNSKANPIIDQLSPVPKDSDEQEDTEDDVLVCSLEEIDKENDFETYCSPKKETDIKSASSPVLGKMKKTPVRSVSTLTPERDNHEMQHNFVDLEKHALENSFCIPPSPGRVSSRNKAVSRPVIQPNKDKDLLTDGLQQIVQSSDDKPKKKADFWQLKSTHFVDRNSVSAKKDGTKLRQSKLSVGCFPKKIDLCDMEEFNGGIRRSQTSTQISDIKNEKCGSPVSQTNAAVKHLNANDDDVVEDSPDTNISCSRRKGGRLFNSGRKLSFDVAATSVPRSKAMPQKPCTSGIRNASSSLNEIREAKDVNDSFDCLKKGEESPKYKYRGATVRKKSERQQLSGWDCENCRKYFEAAGGGDITEEERKKIMDRCSRHRDKHPARPRTPPGFWDAEFPPTPVCDELERTYMDVLPIAKRSKTKH</sequence>
<evidence type="ECO:0000256" key="5">
    <source>
        <dbReference type="SAM" id="MobiDB-lite"/>
    </source>
</evidence>
<feature type="compositionally biased region" description="Basic residues" evidence="5">
    <location>
        <begin position="511"/>
        <end position="520"/>
    </location>
</feature>
<dbReference type="Proteomes" id="UP001378592">
    <property type="component" value="Unassembled WGS sequence"/>
</dbReference>
<gene>
    <name evidence="7" type="ORF">R5R35_014486</name>
</gene>
<accession>A0AAN9Z0Z4</accession>
<dbReference type="EMBL" id="JAZDUA010000216">
    <property type="protein sequence ID" value="KAK7863923.1"/>
    <property type="molecule type" value="Genomic_DNA"/>
</dbReference>
<evidence type="ECO:0000259" key="6">
    <source>
        <dbReference type="Pfam" id="PF08573"/>
    </source>
</evidence>
<feature type="region of interest" description="Disordered" evidence="5">
    <location>
        <begin position="194"/>
        <end position="216"/>
    </location>
</feature>
<evidence type="ECO:0000313" key="7">
    <source>
        <dbReference type="EMBL" id="KAK7863923.1"/>
    </source>
</evidence>
<evidence type="ECO:0000313" key="8">
    <source>
        <dbReference type="Proteomes" id="UP001378592"/>
    </source>
</evidence>
<feature type="coiled-coil region" evidence="4">
    <location>
        <begin position="2"/>
        <end position="36"/>
    </location>
</feature>
<evidence type="ECO:0000256" key="4">
    <source>
        <dbReference type="SAM" id="Coils"/>
    </source>
</evidence>
<feature type="region of interest" description="Disordered" evidence="5">
    <location>
        <begin position="133"/>
        <end position="166"/>
    </location>
</feature>
<feature type="domain" description="DNA endonuclease activator Ctp1 C-terminal" evidence="6">
    <location>
        <begin position="499"/>
        <end position="535"/>
    </location>
</feature>
<dbReference type="PANTHER" id="PTHR15107">
    <property type="entry name" value="RETINOBLASTOMA BINDING PROTEIN 8"/>
    <property type="match status" value="1"/>
</dbReference>
<evidence type="ECO:0000256" key="2">
    <source>
        <dbReference type="ARBA" id="ARBA00022763"/>
    </source>
</evidence>
<name>A0AAN9Z0Z4_9ORTH</name>
<feature type="region of interest" description="Disordered" evidence="5">
    <location>
        <begin position="67"/>
        <end position="88"/>
    </location>
</feature>
<keyword evidence="3" id="KW-0539">Nucleus</keyword>
<comment type="caution">
    <text evidence="7">The sequence shown here is derived from an EMBL/GenBank/DDBJ whole genome shotgun (WGS) entry which is preliminary data.</text>
</comment>